<proteinExistence type="predicted"/>
<feature type="region of interest" description="Disordered" evidence="1">
    <location>
        <begin position="68"/>
        <end position="112"/>
    </location>
</feature>
<evidence type="ECO:0000313" key="2">
    <source>
        <dbReference type="EMBL" id="KIM41324.1"/>
    </source>
</evidence>
<dbReference type="AlphaFoldDB" id="A0A0C3CAT8"/>
<sequence>MEPTERTERKHYLPQNLHRTGGAREPTRPQDTFWIPSIFHDGTAGSPRTHWTGLAVHEEYWLSEDIDFPPKDTLRHQPANETSKKSDARRVDSNLFSPSSPGVSATAAQPTINIPDRIREHIPHASRIQEEINHQRQEALTTR</sequence>
<dbReference type="Proteomes" id="UP000053424">
    <property type="component" value="Unassembled WGS sequence"/>
</dbReference>
<feature type="compositionally biased region" description="Basic and acidic residues" evidence="1">
    <location>
        <begin position="124"/>
        <end position="137"/>
    </location>
</feature>
<evidence type="ECO:0000256" key="1">
    <source>
        <dbReference type="SAM" id="MobiDB-lite"/>
    </source>
</evidence>
<feature type="compositionally biased region" description="Basic and acidic residues" evidence="1">
    <location>
        <begin position="1"/>
        <end position="11"/>
    </location>
</feature>
<feature type="compositionally biased region" description="Basic and acidic residues" evidence="1">
    <location>
        <begin position="82"/>
        <end position="92"/>
    </location>
</feature>
<feature type="compositionally biased region" description="Polar residues" evidence="1">
    <location>
        <begin position="94"/>
        <end position="112"/>
    </location>
</feature>
<reference evidence="3" key="2">
    <citation type="submission" date="2015-01" db="EMBL/GenBank/DDBJ databases">
        <title>Evolutionary Origins and Diversification of the Mycorrhizal Mutualists.</title>
        <authorList>
            <consortium name="DOE Joint Genome Institute"/>
            <consortium name="Mycorrhizal Genomics Consortium"/>
            <person name="Kohler A."/>
            <person name="Kuo A."/>
            <person name="Nagy L.G."/>
            <person name="Floudas D."/>
            <person name="Copeland A."/>
            <person name="Barry K.W."/>
            <person name="Cichocki N."/>
            <person name="Veneault-Fourrey C."/>
            <person name="LaButti K."/>
            <person name="Lindquist E.A."/>
            <person name="Lipzen A."/>
            <person name="Lundell T."/>
            <person name="Morin E."/>
            <person name="Murat C."/>
            <person name="Riley R."/>
            <person name="Ohm R."/>
            <person name="Sun H."/>
            <person name="Tunlid A."/>
            <person name="Henrissat B."/>
            <person name="Grigoriev I.V."/>
            <person name="Hibbett D.S."/>
            <person name="Martin F."/>
        </authorList>
    </citation>
    <scope>NUCLEOTIDE SEQUENCE [LARGE SCALE GENOMIC DNA]</scope>
    <source>
        <strain evidence="3">h7</strain>
    </source>
</reference>
<feature type="region of interest" description="Disordered" evidence="1">
    <location>
        <begin position="124"/>
        <end position="143"/>
    </location>
</feature>
<feature type="region of interest" description="Disordered" evidence="1">
    <location>
        <begin position="1"/>
        <end position="29"/>
    </location>
</feature>
<keyword evidence="3" id="KW-1185">Reference proteome</keyword>
<reference evidence="2 3" key="1">
    <citation type="submission" date="2014-04" db="EMBL/GenBank/DDBJ databases">
        <authorList>
            <consortium name="DOE Joint Genome Institute"/>
            <person name="Kuo A."/>
            <person name="Gay G."/>
            <person name="Dore J."/>
            <person name="Kohler A."/>
            <person name="Nagy L.G."/>
            <person name="Floudas D."/>
            <person name="Copeland A."/>
            <person name="Barry K.W."/>
            <person name="Cichocki N."/>
            <person name="Veneault-Fourrey C."/>
            <person name="LaButti K."/>
            <person name="Lindquist E.A."/>
            <person name="Lipzen A."/>
            <person name="Lundell T."/>
            <person name="Morin E."/>
            <person name="Murat C."/>
            <person name="Sun H."/>
            <person name="Tunlid A."/>
            <person name="Henrissat B."/>
            <person name="Grigoriev I.V."/>
            <person name="Hibbett D.S."/>
            <person name="Martin F."/>
            <person name="Nordberg H.P."/>
            <person name="Cantor M.N."/>
            <person name="Hua S.X."/>
        </authorList>
    </citation>
    <scope>NUCLEOTIDE SEQUENCE [LARGE SCALE GENOMIC DNA]</scope>
    <source>
        <strain evidence="3">h7</strain>
    </source>
</reference>
<dbReference type="HOGENOM" id="CLU_1806388_0_0_1"/>
<dbReference type="EMBL" id="KN831780">
    <property type="protein sequence ID" value="KIM41324.1"/>
    <property type="molecule type" value="Genomic_DNA"/>
</dbReference>
<protein>
    <submittedName>
        <fullName evidence="2">Uncharacterized protein</fullName>
    </submittedName>
</protein>
<gene>
    <name evidence="2" type="ORF">M413DRAFT_146499</name>
</gene>
<organism evidence="2 3">
    <name type="scientific">Hebeloma cylindrosporum</name>
    <dbReference type="NCBI Taxonomy" id="76867"/>
    <lineage>
        <taxon>Eukaryota</taxon>
        <taxon>Fungi</taxon>
        <taxon>Dikarya</taxon>
        <taxon>Basidiomycota</taxon>
        <taxon>Agaricomycotina</taxon>
        <taxon>Agaricomycetes</taxon>
        <taxon>Agaricomycetidae</taxon>
        <taxon>Agaricales</taxon>
        <taxon>Agaricineae</taxon>
        <taxon>Hymenogastraceae</taxon>
        <taxon>Hebeloma</taxon>
    </lineage>
</organism>
<accession>A0A0C3CAT8</accession>
<name>A0A0C3CAT8_HEBCY</name>
<evidence type="ECO:0000313" key="3">
    <source>
        <dbReference type="Proteomes" id="UP000053424"/>
    </source>
</evidence>